<dbReference type="Pfam" id="PF10027">
    <property type="entry name" value="DUF2269"/>
    <property type="match status" value="1"/>
</dbReference>
<feature type="transmembrane region" description="Helical" evidence="1">
    <location>
        <begin position="87"/>
        <end position="108"/>
    </location>
</feature>
<feature type="transmembrane region" description="Helical" evidence="1">
    <location>
        <begin position="120"/>
        <end position="142"/>
    </location>
</feature>
<keyword evidence="3" id="KW-1185">Reference proteome</keyword>
<evidence type="ECO:0000313" key="3">
    <source>
        <dbReference type="Proteomes" id="UP001500908"/>
    </source>
</evidence>
<dbReference type="InterPro" id="IPR018729">
    <property type="entry name" value="DUF2269_transmembrane"/>
</dbReference>
<gene>
    <name evidence="2" type="ORF">GCM10022402_29160</name>
</gene>
<feature type="transmembrane region" description="Helical" evidence="1">
    <location>
        <begin position="6"/>
        <end position="32"/>
    </location>
</feature>
<dbReference type="Proteomes" id="UP001500908">
    <property type="component" value="Unassembled WGS sequence"/>
</dbReference>
<comment type="caution">
    <text evidence="2">The sequence shown here is derived from an EMBL/GenBank/DDBJ whole genome shotgun (WGS) entry which is preliminary data.</text>
</comment>
<evidence type="ECO:0000313" key="2">
    <source>
        <dbReference type="EMBL" id="GAA3747991.1"/>
    </source>
</evidence>
<accession>A0ABP7FVC8</accession>
<name>A0ABP7FVC8_9ACTN</name>
<sequence length="145" mass="15174">MTLWSLIRFLHVLAATLWVGGQLTVSLVVLPLARRRLDAEQRSALLRAIGGRFGRVTLAVLLPVQLVTGVAMAWHKGLTWESLLQPGYGRVLAAKLLLFGVVMAAAAAHGIASGRGHPALARVMAITSLGASVGVVLLATALPAT</sequence>
<keyword evidence="1" id="KW-1133">Transmembrane helix</keyword>
<organism evidence="2 3">
    <name type="scientific">Salinactinospora qingdaonensis</name>
    <dbReference type="NCBI Taxonomy" id="702744"/>
    <lineage>
        <taxon>Bacteria</taxon>
        <taxon>Bacillati</taxon>
        <taxon>Actinomycetota</taxon>
        <taxon>Actinomycetes</taxon>
        <taxon>Streptosporangiales</taxon>
        <taxon>Nocardiopsidaceae</taxon>
        <taxon>Salinactinospora</taxon>
    </lineage>
</organism>
<evidence type="ECO:0008006" key="4">
    <source>
        <dbReference type="Google" id="ProtNLM"/>
    </source>
</evidence>
<keyword evidence="1" id="KW-0472">Membrane</keyword>
<dbReference type="RefSeq" id="WP_344972012.1">
    <property type="nucleotide sequence ID" value="NZ_BAABDD010000012.1"/>
</dbReference>
<keyword evidence="1" id="KW-0812">Transmembrane</keyword>
<feature type="transmembrane region" description="Helical" evidence="1">
    <location>
        <begin position="53"/>
        <end position="75"/>
    </location>
</feature>
<evidence type="ECO:0000256" key="1">
    <source>
        <dbReference type="SAM" id="Phobius"/>
    </source>
</evidence>
<reference evidence="3" key="1">
    <citation type="journal article" date="2019" name="Int. J. Syst. Evol. Microbiol.">
        <title>The Global Catalogue of Microorganisms (GCM) 10K type strain sequencing project: providing services to taxonomists for standard genome sequencing and annotation.</title>
        <authorList>
            <consortium name="The Broad Institute Genomics Platform"/>
            <consortium name="The Broad Institute Genome Sequencing Center for Infectious Disease"/>
            <person name="Wu L."/>
            <person name="Ma J."/>
        </authorList>
    </citation>
    <scope>NUCLEOTIDE SEQUENCE [LARGE SCALE GENOMIC DNA]</scope>
    <source>
        <strain evidence="3">JCM 17137</strain>
    </source>
</reference>
<proteinExistence type="predicted"/>
<dbReference type="EMBL" id="BAABDD010000012">
    <property type="protein sequence ID" value="GAA3747991.1"/>
    <property type="molecule type" value="Genomic_DNA"/>
</dbReference>
<protein>
    <recommendedName>
        <fullName evidence="4">Copper resistance protein D</fullName>
    </recommendedName>
</protein>